<keyword evidence="6" id="KW-0965">Cell junction</keyword>
<evidence type="ECO:0000259" key="13">
    <source>
        <dbReference type="SMART" id="SM01089"/>
    </source>
</evidence>
<feature type="compositionally biased region" description="Basic and acidic residues" evidence="10">
    <location>
        <begin position="139"/>
        <end position="148"/>
    </location>
</feature>
<comment type="subunit">
    <text evidence="9">A connexon is composed of a hexamer of connexins.</text>
</comment>
<dbReference type="SMART" id="SM00037">
    <property type="entry name" value="CNX"/>
    <property type="match status" value="1"/>
</dbReference>
<evidence type="ECO:0000259" key="12">
    <source>
        <dbReference type="SMART" id="SM00037"/>
    </source>
</evidence>
<evidence type="ECO:0000256" key="4">
    <source>
        <dbReference type="ARBA" id="ARBA00022692"/>
    </source>
</evidence>
<feature type="domain" description="Connexin cysteine-rich" evidence="13">
    <location>
        <begin position="199"/>
        <end position="265"/>
    </location>
</feature>
<dbReference type="PANTHER" id="PTHR11984">
    <property type="entry name" value="CONNEXIN"/>
    <property type="match status" value="1"/>
</dbReference>
<dbReference type="InterPro" id="IPR013092">
    <property type="entry name" value="Connexin_N"/>
</dbReference>
<feature type="transmembrane region" description="Helical" evidence="11">
    <location>
        <begin position="186"/>
        <end position="210"/>
    </location>
</feature>
<evidence type="ECO:0000256" key="1">
    <source>
        <dbReference type="ARBA" id="ARBA00004610"/>
    </source>
</evidence>
<dbReference type="PROSITE" id="PS00407">
    <property type="entry name" value="CONNEXINS_1"/>
    <property type="match status" value="1"/>
</dbReference>
<comment type="similarity">
    <text evidence="9">Belongs to the connexin family.</text>
</comment>
<gene>
    <name evidence="14" type="ORF">AALO_G00252160</name>
</gene>
<dbReference type="SMART" id="SM01089">
    <property type="entry name" value="Connexin_CCC"/>
    <property type="match status" value="1"/>
</dbReference>
<dbReference type="Pfam" id="PF00029">
    <property type="entry name" value="Connexin"/>
    <property type="match status" value="1"/>
</dbReference>
<comment type="subcellular location">
    <subcellularLocation>
        <location evidence="1">Cell junction</location>
        <location evidence="1">Gap junction</location>
    </subcellularLocation>
    <subcellularLocation>
        <location evidence="2 9">Cell membrane</location>
        <topology evidence="2 9">Multi-pass membrane protein</topology>
    </subcellularLocation>
</comment>
<evidence type="ECO:0000256" key="6">
    <source>
        <dbReference type="ARBA" id="ARBA00022949"/>
    </source>
</evidence>
<feature type="domain" description="Connexin N-terminal" evidence="12">
    <location>
        <begin position="45"/>
        <end position="78"/>
    </location>
</feature>
<comment type="caution">
    <text evidence="14">The sequence shown here is derived from an EMBL/GenBank/DDBJ whole genome shotgun (WGS) entry which is preliminary data.</text>
</comment>
<dbReference type="PRINTS" id="PR00206">
    <property type="entry name" value="CONNEXIN"/>
</dbReference>
<keyword evidence="7 11" id="KW-1133">Transmembrane helix</keyword>
<feature type="region of interest" description="Disordered" evidence="10">
    <location>
        <begin position="365"/>
        <end position="402"/>
    </location>
</feature>
<evidence type="ECO:0000256" key="7">
    <source>
        <dbReference type="ARBA" id="ARBA00022989"/>
    </source>
</evidence>
<dbReference type="InterPro" id="IPR038359">
    <property type="entry name" value="Connexin_N_sf"/>
</dbReference>
<keyword evidence="15" id="KW-1185">Reference proteome</keyword>
<feature type="compositionally biased region" description="Acidic residues" evidence="10">
    <location>
        <begin position="149"/>
        <end position="159"/>
    </location>
</feature>
<evidence type="ECO:0000256" key="5">
    <source>
        <dbReference type="ARBA" id="ARBA00022868"/>
    </source>
</evidence>
<sequence length="402" mass="45112">MSRADWSFLEQLLEEGQENSTGVGRVWLTVLFLFRILALGTAAESAWDDEQSAFVCNTKQPGCEEVCYDQAFPISHFRYFVLQIIFVSTPTIFYFGYVAVRARKAAERDERRQAAAEEEEEERKKQGRSRSHGAGAEGGKAKLEVIQEKDEEPVVVEEETEKKEAQGGRGGGRRGAERPKLKGRLLGAYAVSIALKLALEVGFIVGLWSLYGFTVPARYECQREPCPHTVDCFVSRPTEKTIFTIYIQAIAAVSVLLNVLELLNLLQRAITQRLEKRYRRQTPWPVRATREIARAPSHLETSSETTLAPAYEERGHQYLPGIDAEAPQADQSWALEVGAGETAPGLASDLLPSYLNCISGMRPLASGGHHHRLQQHQQMHKQSKRNKHGHHKGGDPKHRHYV</sequence>
<reference evidence="14" key="1">
    <citation type="submission" date="2020-10" db="EMBL/GenBank/DDBJ databases">
        <title>Chromosome-scale genome assembly of the Allis shad, Alosa alosa.</title>
        <authorList>
            <person name="Margot Z."/>
            <person name="Christophe K."/>
            <person name="Cabau C."/>
            <person name="Louis A."/>
            <person name="Berthelot C."/>
            <person name="Parey E."/>
            <person name="Roest Crollius H."/>
            <person name="Montfort J."/>
            <person name="Robinson-Rechavi M."/>
            <person name="Bucao C."/>
            <person name="Bouchez O."/>
            <person name="Gislard M."/>
            <person name="Lluch J."/>
            <person name="Milhes M."/>
            <person name="Lampietro C."/>
            <person name="Lopez Roques C."/>
            <person name="Donnadieu C."/>
            <person name="Braasch I."/>
            <person name="Desvignes T."/>
            <person name="Postlethwait J."/>
            <person name="Bobe J."/>
            <person name="Guiguen Y."/>
        </authorList>
    </citation>
    <scope>NUCLEOTIDE SEQUENCE</scope>
    <source>
        <strain evidence="14">M-15738</strain>
        <tissue evidence="14">Blood</tissue>
    </source>
</reference>
<evidence type="ECO:0000313" key="15">
    <source>
        <dbReference type="Proteomes" id="UP000823561"/>
    </source>
</evidence>
<dbReference type="Proteomes" id="UP000823561">
    <property type="component" value="Chromosome 20"/>
</dbReference>
<name>A0AAV6FN45_9TELE</name>
<feature type="transmembrane region" description="Helical" evidence="11">
    <location>
        <begin position="26"/>
        <end position="43"/>
    </location>
</feature>
<dbReference type="PROSITE" id="PS00408">
    <property type="entry name" value="CONNEXINS_2"/>
    <property type="match status" value="1"/>
</dbReference>
<dbReference type="Gene3D" id="1.20.1440.80">
    <property type="entry name" value="Gap junction channel protein cysteine-rich domain"/>
    <property type="match status" value="1"/>
</dbReference>
<dbReference type="GO" id="GO:0007267">
    <property type="term" value="P:cell-cell signaling"/>
    <property type="evidence" value="ECO:0007669"/>
    <property type="project" value="TreeGrafter"/>
</dbReference>
<dbReference type="PANTHER" id="PTHR11984:SF39">
    <property type="entry name" value="GAP JUNCTION PROTEIN"/>
    <property type="match status" value="1"/>
</dbReference>
<organism evidence="14 15">
    <name type="scientific">Alosa alosa</name>
    <name type="common">allis shad</name>
    <dbReference type="NCBI Taxonomy" id="278164"/>
    <lineage>
        <taxon>Eukaryota</taxon>
        <taxon>Metazoa</taxon>
        <taxon>Chordata</taxon>
        <taxon>Craniata</taxon>
        <taxon>Vertebrata</taxon>
        <taxon>Euteleostomi</taxon>
        <taxon>Actinopterygii</taxon>
        <taxon>Neopterygii</taxon>
        <taxon>Teleostei</taxon>
        <taxon>Clupei</taxon>
        <taxon>Clupeiformes</taxon>
        <taxon>Clupeoidei</taxon>
        <taxon>Clupeidae</taxon>
        <taxon>Alosa</taxon>
    </lineage>
</organism>
<keyword evidence="4 9" id="KW-0812">Transmembrane</keyword>
<feature type="transmembrane region" description="Helical" evidence="11">
    <location>
        <begin position="245"/>
        <end position="266"/>
    </location>
</feature>
<evidence type="ECO:0000256" key="2">
    <source>
        <dbReference type="ARBA" id="ARBA00004651"/>
    </source>
</evidence>
<accession>A0AAV6FN45</accession>
<feature type="transmembrane region" description="Helical" evidence="11">
    <location>
        <begin position="79"/>
        <end position="100"/>
    </location>
</feature>
<keyword evidence="3" id="KW-1003">Cell membrane</keyword>
<dbReference type="AlphaFoldDB" id="A0AAV6FN45"/>
<protein>
    <recommendedName>
        <fullName evidence="9">Gap junction protein</fullName>
    </recommendedName>
</protein>
<evidence type="ECO:0000256" key="10">
    <source>
        <dbReference type="SAM" id="MobiDB-lite"/>
    </source>
</evidence>
<evidence type="ECO:0000256" key="8">
    <source>
        <dbReference type="ARBA" id="ARBA00023136"/>
    </source>
</evidence>
<dbReference type="EMBL" id="JADWDJ010000020">
    <property type="protein sequence ID" value="KAG5264298.1"/>
    <property type="molecule type" value="Genomic_DNA"/>
</dbReference>
<feature type="compositionally biased region" description="Basic residues" evidence="10">
    <location>
        <begin position="368"/>
        <end position="402"/>
    </location>
</feature>
<evidence type="ECO:0000256" key="9">
    <source>
        <dbReference type="RuleBase" id="RU000630"/>
    </source>
</evidence>
<comment type="function">
    <text evidence="9">One gap junction consists of a cluster of closely packed pairs of transmembrane channels, the connexons, through which materials of low MW diffuse from one cell to a neighboring cell.</text>
</comment>
<proteinExistence type="inferred from homology"/>
<feature type="region of interest" description="Disordered" evidence="10">
    <location>
        <begin position="111"/>
        <end position="177"/>
    </location>
</feature>
<dbReference type="GO" id="GO:0005922">
    <property type="term" value="C:connexin complex"/>
    <property type="evidence" value="ECO:0007669"/>
    <property type="project" value="InterPro"/>
</dbReference>
<keyword evidence="5 9" id="KW-0303">Gap junction</keyword>
<evidence type="ECO:0000256" key="11">
    <source>
        <dbReference type="SAM" id="Phobius"/>
    </source>
</evidence>
<keyword evidence="8 11" id="KW-0472">Membrane</keyword>
<dbReference type="InterPro" id="IPR000500">
    <property type="entry name" value="Connexin"/>
</dbReference>
<evidence type="ECO:0000256" key="3">
    <source>
        <dbReference type="ARBA" id="ARBA00022475"/>
    </source>
</evidence>
<dbReference type="GO" id="GO:0005243">
    <property type="term" value="F:gap junction channel activity"/>
    <property type="evidence" value="ECO:0007669"/>
    <property type="project" value="TreeGrafter"/>
</dbReference>
<evidence type="ECO:0000313" key="14">
    <source>
        <dbReference type="EMBL" id="KAG5264298.1"/>
    </source>
</evidence>
<dbReference type="InterPro" id="IPR017990">
    <property type="entry name" value="Connexin_CS"/>
</dbReference>
<dbReference type="InterPro" id="IPR019570">
    <property type="entry name" value="Connexin_CCC"/>
</dbReference>